<proteinExistence type="predicted"/>
<evidence type="ECO:0000256" key="1">
    <source>
        <dbReference type="SAM" id="MobiDB-lite"/>
    </source>
</evidence>
<dbReference type="Proteomes" id="UP000503129">
    <property type="component" value="Chromosome"/>
</dbReference>
<dbReference type="AlphaFoldDB" id="A0A856MA48"/>
<evidence type="ECO:0000313" key="2">
    <source>
        <dbReference type="EMBL" id="QDL06631.1"/>
    </source>
</evidence>
<organism evidence="2 3">
    <name type="scientific">Brasilonema sennae CENA114</name>
    <dbReference type="NCBI Taxonomy" id="415709"/>
    <lineage>
        <taxon>Bacteria</taxon>
        <taxon>Bacillati</taxon>
        <taxon>Cyanobacteriota</taxon>
        <taxon>Cyanophyceae</taxon>
        <taxon>Nostocales</taxon>
        <taxon>Scytonemataceae</taxon>
        <taxon>Brasilonema</taxon>
        <taxon>Bromeliae group (in: Brasilonema)</taxon>
    </lineage>
</organism>
<sequence length="89" mass="9859">MDQFNTSGATSDSKFARAKLNSVDQYSSDRNPCPNNCDRPRRAPYAPTKRSLVAPNRRFGERGFGKTPLGKERRAIALYRASVVLAVAL</sequence>
<dbReference type="KEGG" id="bsen:DP114_00740"/>
<dbReference type="EMBL" id="CP030118">
    <property type="protein sequence ID" value="QDL06631.1"/>
    <property type="molecule type" value="Genomic_DNA"/>
</dbReference>
<feature type="compositionally biased region" description="Polar residues" evidence="1">
    <location>
        <begin position="22"/>
        <end position="34"/>
    </location>
</feature>
<name>A0A856MA48_9CYAN</name>
<reference evidence="2 3" key="1">
    <citation type="submission" date="2018-06" db="EMBL/GenBank/DDBJ databases">
        <title>Comparative genomics of Brasilonema spp. strains.</title>
        <authorList>
            <person name="Alvarenga D.O."/>
            <person name="Fiore M.F."/>
            <person name="Varani A.M."/>
        </authorList>
    </citation>
    <scope>NUCLEOTIDE SEQUENCE [LARGE SCALE GENOMIC DNA]</scope>
    <source>
        <strain evidence="2 3">CENA114</strain>
    </source>
</reference>
<accession>A0A856MA48</accession>
<keyword evidence="3" id="KW-1185">Reference proteome</keyword>
<gene>
    <name evidence="2" type="ORF">DP114_00740</name>
</gene>
<feature type="region of interest" description="Disordered" evidence="1">
    <location>
        <begin position="20"/>
        <end position="50"/>
    </location>
</feature>
<protein>
    <submittedName>
        <fullName evidence="2">Uncharacterized protein</fullName>
    </submittedName>
</protein>
<evidence type="ECO:0000313" key="3">
    <source>
        <dbReference type="Proteomes" id="UP000503129"/>
    </source>
</evidence>